<dbReference type="GO" id="GO:0015074">
    <property type="term" value="P:DNA integration"/>
    <property type="evidence" value="ECO:0007669"/>
    <property type="project" value="InterPro"/>
</dbReference>
<proteinExistence type="predicted"/>
<dbReference type="InterPro" id="IPR012337">
    <property type="entry name" value="RNaseH-like_sf"/>
</dbReference>
<feature type="domain" description="Integrase catalytic" evidence="1">
    <location>
        <begin position="1"/>
        <end position="102"/>
    </location>
</feature>
<dbReference type="PANTHER" id="PTHR48475">
    <property type="entry name" value="RIBONUCLEASE H"/>
    <property type="match status" value="1"/>
</dbReference>
<name>A0AAW2S4D7_9LAMI</name>
<dbReference type="InterPro" id="IPR001584">
    <property type="entry name" value="Integrase_cat-core"/>
</dbReference>
<comment type="caution">
    <text evidence="2">The sequence shown here is derived from an EMBL/GenBank/DDBJ whole genome shotgun (WGS) entry which is preliminary data.</text>
</comment>
<organism evidence="2">
    <name type="scientific">Sesamum latifolium</name>
    <dbReference type="NCBI Taxonomy" id="2727402"/>
    <lineage>
        <taxon>Eukaryota</taxon>
        <taxon>Viridiplantae</taxon>
        <taxon>Streptophyta</taxon>
        <taxon>Embryophyta</taxon>
        <taxon>Tracheophyta</taxon>
        <taxon>Spermatophyta</taxon>
        <taxon>Magnoliopsida</taxon>
        <taxon>eudicotyledons</taxon>
        <taxon>Gunneridae</taxon>
        <taxon>Pentapetalae</taxon>
        <taxon>asterids</taxon>
        <taxon>lamiids</taxon>
        <taxon>Lamiales</taxon>
        <taxon>Pedaliaceae</taxon>
        <taxon>Sesamum</taxon>
    </lineage>
</organism>
<dbReference type="AlphaFoldDB" id="A0AAW2S4D7"/>
<sequence>MDNGTQFQGAKFCQWCEELKIKQYYTSVATPQFNGQTEVTNRIILQSLKTKLEEAKGNWVEELRGVLWAYRTTPQRSTGESLFSLVYGTEAIVPVEIGEVTLIVQQYEPTNNGLERQADLDLIQELRNNANTRTTTCKAMIG</sequence>
<dbReference type="SUPFAM" id="SSF53098">
    <property type="entry name" value="Ribonuclease H-like"/>
    <property type="match status" value="1"/>
</dbReference>
<dbReference type="InterPro" id="IPR036397">
    <property type="entry name" value="RNaseH_sf"/>
</dbReference>
<gene>
    <name evidence="2" type="ORF">Slati_4544800</name>
</gene>
<evidence type="ECO:0000259" key="1">
    <source>
        <dbReference type="PROSITE" id="PS50994"/>
    </source>
</evidence>
<dbReference type="GO" id="GO:0003676">
    <property type="term" value="F:nucleic acid binding"/>
    <property type="evidence" value="ECO:0007669"/>
    <property type="project" value="InterPro"/>
</dbReference>
<dbReference type="PANTHER" id="PTHR48475:SF2">
    <property type="entry name" value="RIBONUCLEASE H"/>
    <property type="match status" value="1"/>
</dbReference>
<protein>
    <recommendedName>
        <fullName evidence="1">Integrase catalytic domain-containing protein</fullName>
    </recommendedName>
</protein>
<evidence type="ECO:0000313" key="2">
    <source>
        <dbReference type="EMBL" id="KAL0386546.1"/>
    </source>
</evidence>
<accession>A0AAW2S4D7</accession>
<dbReference type="PROSITE" id="PS50994">
    <property type="entry name" value="INTEGRASE"/>
    <property type="match status" value="1"/>
</dbReference>
<dbReference type="Gene3D" id="3.30.420.10">
    <property type="entry name" value="Ribonuclease H-like superfamily/Ribonuclease H"/>
    <property type="match status" value="1"/>
</dbReference>
<reference evidence="2" key="1">
    <citation type="submission" date="2020-06" db="EMBL/GenBank/DDBJ databases">
        <authorList>
            <person name="Li T."/>
            <person name="Hu X."/>
            <person name="Zhang T."/>
            <person name="Song X."/>
            <person name="Zhang H."/>
            <person name="Dai N."/>
            <person name="Sheng W."/>
            <person name="Hou X."/>
            <person name="Wei L."/>
        </authorList>
    </citation>
    <scope>NUCLEOTIDE SEQUENCE</scope>
    <source>
        <strain evidence="2">KEN1</strain>
        <tissue evidence="2">Leaf</tissue>
    </source>
</reference>
<dbReference type="EMBL" id="JACGWN010000115">
    <property type="protein sequence ID" value="KAL0386546.1"/>
    <property type="molecule type" value="Genomic_DNA"/>
</dbReference>
<reference evidence="2" key="2">
    <citation type="journal article" date="2024" name="Plant">
        <title>Genomic evolution and insights into agronomic trait innovations of Sesamum species.</title>
        <authorList>
            <person name="Miao H."/>
            <person name="Wang L."/>
            <person name="Qu L."/>
            <person name="Liu H."/>
            <person name="Sun Y."/>
            <person name="Le M."/>
            <person name="Wang Q."/>
            <person name="Wei S."/>
            <person name="Zheng Y."/>
            <person name="Lin W."/>
            <person name="Duan Y."/>
            <person name="Cao H."/>
            <person name="Xiong S."/>
            <person name="Wang X."/>
            <person name="Wei L."/>
            <person name="Li C."/>
            <person name="Ma Q."/>
            <person name="Ju M."/>
            <person name="Zhao R."/>
            <person name="Li G."/>
            <person name="Mu C."/>
            <person name="Tian Q."/>
            <person name="Mei H."/>
            <person name="Zhang T."/>
            <person name="Gao T."/>
            <person name="Zhang H."/>
        </authorList>
    </citation>
    <scope>NUCLEOTIDE SEQUENCE</scope>
    <source>
        <strain evidence="2">KEN1</strain>
    </source>
</reference>